<protein>
    <submittedName>
        <fullName evidence="2">Protein phosphatase PrpC</fullName>
    </submittedName>
</protein>
<keyword evidence="3" id="KW-1185">Reference proteome</keyword>
<dbReference type="Gene3D" id="3.60.40.10">
    <property type="entry name" value="PPM-type phosphatase domain"/>
    <property type="match status" value="1"/>
</dbReference>
<dbReference type="PROSITE" id="PS51746">
    <property type="entry name" value="PPM_2"/>
    <property type="match status" value="1"/>
</dbReference>
<dbReference type="AlphaFoldDB" id="A0A8J3DHS1"/>
<dbReference type="SMART" id="SM00331">
    <property type="entry name" value="PP2C_SIG"/>
    <property type="match status" value="1"/>
</dbReference>
<feature type="domain" description="PPM-type phosphatase" evidence="1">
    <location>
        <begin position="4"/>
        <end position="243"/>
    </location>
</feature>
<dbReference type="InterPro" id="IPR036457">
    <property type="entry name" value="PPM-type-like_dom_sf"/>
</dbReference>
<evidence type="ECO:0000259" key="1">
    <source>
        <dbReference type="PROSITE" id="PS51746"/>
    </source>
</evidence>
<evidence type="ECO:0000313" key="3">
    <source>
        <dbReference type="Proteomes" id="UP000642829"/>
    </source>
</evidence>
<dbReference type="SMART" id="SM00332">
    <property type="entry name" value="PP2Cc"/>
    <property type="match status" value="1"/>
</dbReference>
<dbReference type="InterPro" id="IPR015655">
    <property type="entry name" value="PP2C"/>
</dbReference>
<dbReference type="SUPFAM" id="SSF81606">
    <property type="entry name" value="PP2C-like"/>
    <property type="match status" value="1"/>
</dbReference>
<dbReference type="Pfam" id="PF13672">
    <property type="entry name" value="PP2C_2"/>
    <property type="match status" value="1"/>
</dbReference>
<proteinExistence type="predicted"/>
<dbReference type="InterPro" id="IPR001932">
    <property type="entry name" value="PPM-type_phosphatase-like_dom"/>
</dbReference>
<comment type="caution">
    <text evidence="2">The sequence shown here is derived from an EMBL/GenBank/DDBJ whole genome shotgun (WGS) entry which is preliminary data.</text>
</comment>
<dbReference type="RefSeq" id="WP_189513829.1">
    <property type="nucleotide sequence ID" value="NZ_BMXG01000008.1"/>
</dbReference>
<dbReference type="EMBL" id="BMXG01000008">
    <property type="protein sequence ID" value="GHC00573.1"/>
    <property type="molecule type" value="Genomic_DNA"/>
</dbReference>
<dbReference type="PANTHER" id="PTHR47992">
    <property type="entry name" value="PROTEIN PHOSPHATASE"/>
    <property type="match status" value="1"/>
</dbReference>
<accession>A0A8J3DHS1</accession>
<reference evidence="2" key="1">
    <citation type="journal article" date="2014" name="Int. J. Syst. Evol. Microbiol.">
        <title>Complete genome sequence of Corynebacterium casei LMG S-19264T (=DSM 44701T), isolated from a smear-ripened cheese.</title>
        <authorList>
            <consortium name="US DOE Joint Genome Institute (JGI-PGF)"/>
            <person name="Walter F."/>
            <person name="Albersmeier A."/>
            <person name="Kalinowski J."/>
            <person name="Ruckert C."/>
        </authorList>
    </citation>
    <scope>NUCLEOTIDE SEQUENCE</scope>
    <source>
        <strain evidence="2">KCTC 12870</strain>
    </source>
</reference>
<dbReference type="Proteomes" id="UP000642829">
    <property type="component" value="Unassembled WGS sequence"/>
</dbReference>
<reference evidence="2" key="2">
    <citation type="submission" date="2020-09" db="EMBL/GenBank/DDBJ databases">
        <authorList>
            <person name="Sun Q."/>
            <person name="Kim S."/>
        </authorList>
    </citation>
    <scope>NUCLEOTIDE SEQUENCE</scope>
    <source>
        <strain evidence="2">KCTC 12870</strain>
    </source>
</reference>
<organism evidence="2 3">
    <name type="scientific">Cerasicoccus arenae</name>
    <dbReference type="NCBI Taxonomy" id="424488"/>
    <lineage>
        <taxon>Bacteria</taxon>
        <taxon>Pseudomonadati</taxon>
        <taxon>Verrucomicrobiota</taxon>
        <taxon>Opitutia</taxon>
        <taxon>Puniceicoccales</taxon>
        <taxon>Cerasicoccaceae</taxon>
        <taxon>Cerasicoccus</taxon>
    </lineage>
</organism>
<gene>
    <name evidence="2" type="primary">prpC</name>
    <name evidence="2" type="ORF">GCM10007047_16230</name>
</gene>
<name>A0A8J3DHS1_9BACT</name>
<evidence type="ECO:0000313" key="2">
    <source>
        <dbReference type="EMBL" id="GHC00573.1"/>
    </source>
</evidence>
<sequence length="245" mass="26956">MSSSVSSFSIRAFGQTDQGLMRSENEDSYFVSDAFQLFAVADGLGGLPEGSVASGLATEVIAEYLADLAPGTPVDFARMFERVNTRVFEKGRTISADMGIGTTLTVAQFRQDRFHIGHVGDTGLVVFGPDSWRQVTRDHTMAQDMLDRLRPGEHAYIPEYFSHTLTRCIGQLATIKVDAYEDVIEPGERAVLFSDGVTKTMEMDEVHEKILAAESPKELVQYIIDTANQRGGPDNVTAISIFFDE</sequence>
<dbReference type="GO" id="GO:0004722">
    <property type="term" value="F:protein serine/threonine phosphatase activity"/>
    <property type="evidence" value="ECO:0007669"/>
    <property type="project" value="InterPro"/>
</dbReference>
<dbReference type="CDD" id="cd00143">
    <property type="entry name" value="PP2Cc"/>
    <property type="match status" value="1"/>
</dbReference>